<accession>A0A4Q4Z8X7</accession>
<sequence length="73" mass="7963">MNIKDHHNAVDVASILGDVETTVLAELDRPADLVQVSREAVVSPDSFESSTGRSSGVPQPITTRERSSSRWRT</sequence>
<dbReference type="Proteomes" id="UP000295198">
    <property type="component" value="Unassembled WGS sequence"/>
</dbReference>
<name>A0A4Q4Z8X7_9ACTN</name>
<proteinExistence type="predicted"/>
<protein>
    <submittedName>
        <fullName evidence="2">Uncharacterized protein</fullName>
    </submittedName>
</protein>
<reference evidence="2 3" key="1">
    <citation type="submission" date="2019-01" db="EMBL/GenBank/DDBJ databases">
        <title>Nocardioides guangzhouensis sp. nov., an actinobacterium isolated from soil.</title>
        <authorList>
            <person name="Fu Y."/>
            <person name="Cai Y."/>
            <person name="Lin Z."/>
            <person name="Chen P."/>
        </authorList>
    </citation>
    <scope>NUCLEOTIDE SEQUENCE [LARGE SCALE GENOMIC DNA]</scope>
    <source>
        <strain evidence="2 3">130</strain>
    </source>
</reference>
<dbReference type="RefSeq" id="WP_134719074.1">
    <property type="nucleotide sequence ID" value="NZ_SDKM01000024.1"/>
</dbReference>
<dbReference type="AlphaFoldDB" id="A0A4Q4Z8X7"/>
<evidence type="ECO:0000256" key="1">
    <source>
        <dbReference type="SAM" id="MobiDB-lite"/>
    </source>
</evidence>
<gene>
    <name evidence="2" type="ORF">EKO23_16000</name>
</gene>
<keyword evidence="3" id="KW-1185">Reference proteome</keyword>
<feature type="compositionally biased region" description="Polar residues" evidence="1">
    <location>
        <begin position="46"/>
        <end position="61"/>
    </location>
</feature>
<feature type="compositionally biased region" description="Basic and acidic residues" evidence="1">
    <location>
        <begin position="63"/>
        <end position="73"/>
    </location>
</feature>
<comment type="caution">
    <text evidence="2">The sequence shown here is derived from an EMBL/GenBank/DDBJ whole genome shotgun (WGS) entry which is preliminary data.</text>
</comment>
<evidence type="ECO:0000313" key="3">
    <source>
        <dbReference type="Proteomes" id="UP000295198"/>
    </source>
</evidence>
<dbReference type="EMBL" id="SDKM01000024">
    <property type="protein sequence ID" value="RYP84340.1"/>
    <property type="molecule type" value="Genomic_DNA"/>
</dbReference>
<feature type="region of interest" description="Disordered" evidence="1">
    <location>
        <begin position="40"/>
        <end position="73"/>
    </location>
</feature>
<evidence type="ECO:0000313" key="2">
    <source>
        <dbReference type="EMBL" id="RYP84340.1"/>
    </source>
</evidence>
<organism evidence="2 3">
    <name type="scientific">Nocardioides guangzhouensis</name>
    <dbReference type="NCBI Taxonomy" id="2497878"/>
    <lineage>
        <taxon>Bacteria</taxon>
        <taxon>Bacillati</taxon>
        <taxon>Actinomycetota</taxon>
        <taxon>Actinomycetes</taxon>
        <taxon>Propionibacteriales</taxon>
        <taxon>Nocardioidaceae</taxon>
        <taxon>Nocardioides</taxon>
    </lineage>
</organism>